<dbReference type="RefSeq" id="XP_001019335.2">
    <property type="nucleotide sequence ID" value="XM_001019335.2"/>
</dbReference>
<gene>
    <name evidence="1" type="ORF">TTHERM_00388310</name>
</gene>
<sequence length="514" mass="58327">MEDQESQTQYVGPQSYLDILSVGTNVSIKKNKQTLLRMYERIHSNHESYKKTEANSENVNEVKILIRGIVEIIEGSNQFDCAELMRICIFMSNMILCVDSNYRDDFIANSKNIFQILGQYFVQLSDISSSSSENCANANSQNHEYQTLVFIYKLLMATRHPSETVCAPKKGSAASQNPADVLKEKDSIITMREKLISKDFMKKILEIDVEDFAPSENLVAEMWKMLLAFYTLFAKSKDKIAQFGLIRNAKDKFLEAIFRLHELSKSDTTTLLQAVGCLNYTLDKIKLSLKEIQKYNLVPVLCDLLENPRTITSQLHIILKMFLNLSKQNLLSKNSYQTMCLGKAFKVFERAPAHAAELIADIYKKDPVSLKDITLQSATALLRGLTQKWNYCQILKRSQQVHLLSHMNPQYIQVKRMLFEIEGQFKCLIPLISQMINLDVLKSLIPCGDAILYQLLNSVKAGSSPSSSDFDLSQSSSLSSHQCDNSDLSALQNLTKIEAEDLPEQNSTQLQECQ</sequence>
<dbReference type="InParanoid" id="Q23RF8"/>
<dbReference type="EMBL" id="GG662644">
    <property type="protein sequence ID" value="EAR99090.2"/>
    <property type="molecule type" value="Genomic_DNA"/>
</dbReference>
<dbReference type="Proteomes" id="UP000009168">
    <property type="component" value="Unassembled WGS sequence"/>
</dbReference>
<dbReference type="AlphaFoldDB" id="Q23RF8"/>
<keyword evidence="2" id="KW-1185">Reference proteome</keyword>
<accession>Q23RF8</accession>
<dbReference type="KEGG" id="tet:TTHERM_00388310"/>
<name>Q23RF8_TETTS</name>
<dbReference type="GeneID" id="7838816"/>
<organism evidence="1 2">
    <name type="scientific">Tetrahymena thermophila (strain SB210)</name>
    <dbReference type="NCBI Taxonomy" id="312017"/>
    <lineage>
        <taxon>Eukaryota</taxon>
        <taxon>Sar</taxon>
        <taxon>Alveolata</taxon>
        <taxon>Ciliophora</taxon>
        <taxon>Intramacronucleata</taxon>
        <taxon>Oligohymenophorea</taxon>
        <taxon>Hymenostomatida</taxon>
        <taxon>Tetrahymenina</taxon>
        <taxon>Tetrahymenidae</taxon>
        <taxon>Tetrahymena</taxon>
    </lineage>
</organism>
<dbReference type="HOGENOM" id="CLU_435155_0_0_1"/>
<evidence type="ECO:0000313" key="1">
    <source>
        <dbReference type="EMBL" id="EAR99090.2"/>
    </source>
</evidence>
<evidence type="ECO:0000313" key="2">
    <source>
        <dbReference type="Proteomes" id="UP000009168"/>
    </source>
</evidence>
<reference evidence="2" key="1">
    <citation type="journal article" date="2006" name="PLoS Biol.">
        <title>Macronuclear genome sequence of the ciliate Tetrahymena thermophila, a model eukaryote.</title>
        <authorList>
            <person name="Eisen J.A."/>
            <person name="Coyne R.S."/>
            <person name="Wu M."/>
            <person name="Wu D."/>
            <person name="Thiagarajan M."/>
            <person name="Wortman J.R."/>
            <person name="Badger J.H."/>
            <person name="Ren Q."/>
            <person name="Amedeo P."/>
            <person name="Jones K.M."/>
            <person name="Tallon L.J."/>
            <person name="Delcher A.L."/>
            <person name="Salzberg S.L."/>
            <person name="Silva J.C."/>
            <person name="Haas B.J."/>
            <person name="Majoros W.H."/>
            <person name="Farzad M."/>
            <person name="Carlton J.M."/>
            <person name="Smith R.K. Jr."/>
            <person name="Garg J."/>
            <person name="Pearlman R.E."/>
            <person name="Karrer K.M."/>
            <person name="Sun L."/>
            <person name="Manning G."/>
            <person name="Elde N.C."/>
            <person name="Turkewitz A.P."/>
            <person name="Asai D.J."/>
            <person name="Wilkes D.E."/>
            <person name="Wang Y."/>
            <person name="Cai H."/>
            <person name="Collins K."/>
            <person name="Stewart B.A."/>
            <person name="Lee S.R."/>
            <person name="Wilamowska K."/>
            <person name="Weinberg Z."/>
            <person name="Ruzzo W.L."/>
            <person name="Wloga D."/>
            <person name="Gaertig J."/>
            <person name="Frankel J."/>
            <person name="Tsao C.-C."/>
            <person name="Gorovsky M.A."/>
            <person name="Keeling P.J."/>
            <person name="Waller R.F."/>
            <person name="Patron N.J."/>
            <person name="Cherry J.M."/>
            <person name="Stover N.A."/>
            <person name="Krieger C.J."/>
            <person name="del Toro C."/>
            <person name="Ryder H.F."/>
            <person name="Williamson S.C."/>
            <person name="Barbeau R.A."/>
            <person name="Hamilton E.P."/>
            <person name="Orias E."/>
        </authorList>
    </citation>
    <scope>NUCLEOTIDE SEQUENCE [LARGE SCALE GENOMIC DNA]</scope>
    <source>
        <strain evidence="2">SB210</strain>
    </source>
</reference>
<protein>
    <submittedName>
        <fullName evidence="1">Uncharacterized protein</fullName>
    </submittedName>
</protein>
<proteinExistence type="predicted"/>